<reference evidence="2 3" key="2">
    <citation type="submission" date="2019-02" db="EMBL/GenBank/DDBJ databases">
        <title>'Lichenibacterium ramalinii' gen. nov. sp. nov., 'Lichenibacterium minor' gen. nov. sp. nov.</title>
        <authorList>
            <person name="Pankratov T."/>
        </authorList>
    </citation>
    <scope>NUCLEOTIDE SEQUENCE [LARGE SCALE GENOMIC DNA]</scope>
    <source>
        <strain evidence="2 3">RmlP026</strain>
    </source>
</reference>
<feature type="region of interest" description="Disordered" evidence="1">
    <location>
        <begin position="1"/>
        <end position="136"/>
    </location>
</feature>
<dbReference type="EMBL" id="QYBB01000001">
    <property type="protein sequence ID" value="RYC34014.1"/>
    <property type="molecule type" value="Genomic_DNA"/>
</dbReference>
<evidence type="ECO:0000256" key="1">
    <source>
        <dbReference type="SAM" id="MobiDB-lite"/>
    </source>
</evidence>
<gene>
    <name evidence="2" type="ORF">D3273_01830</name>
</gene>
<sequence length="136" mass="14529">MATKNASNHQGQVKDPEHDGRLKGHTGGEAPKAHAEGTHPDEKGHAEPKKTAAAKKHEDEAAHEEHAKKAPAKSHKEPAHEEPKKAAASKDEPAKDAPAKGGASAEDADLKSREYTDAQGNVHHHTKAYMESHKGE</sequence>
<feature type="compositionally biased region" description="Basic and acidic residues" evidence="1">
    <location>
        <begin position="31"/>
        <end position="98"/>
    </location>
</feature>
<evidence type="ECO:0000313" key="2">
    <source>
        <dbReference type="EMBL" id="RYC34014.1"/>
    </source>
</evidence>
<dbReference type="RefSeq" id="WP_129222888.1">
    <property type="nucleotide sequence ID" value="NZ_QYBB01000001.1"/>
</dbReference>
<feature type="compositionally biased region" description="Polar residues" evidence="1">
    <location>
        <begin position="1"/>
        <end position="11"/>
    </location>
</feature>
<proteinExistence type="predicted"/>
<organism evidence="2 3">
    <name type="scientific">Lichenibacterium minor</name>
    <dbReference type="NCBI Taxonomy" id="2316528"/>
    <lineage>
        <taxon>Bacteria</taxon>
        <taxon>Pseudomonadati</taxon>
        <taxon>Pseudomonadota</taxon>
        <taxon>Alphaproteobacteria</taxon>
        <taxon>Hyphomicrobiales</taxon>
        <taxon>Lichenihabitantaceae</taxon>
        <taxon>Lichenibacterium</taxon>
    </lineage>
</organism>
<name>A0A4V1RVA9_9HYPH</name>
<dbReference type="OrthoDB" id="9795056at2"/>
<dbReference type="AlphaFoldDB" id="A0A4V1RVA9"/>
<reference evidence="2 3" key="1">
    <citation type="submission" date="2018-12" db="EMBL/GenBank/DDBJ databases">
        <authorList>
            <person name="Grouzdev D.S."/>
            <person name="Krutkina M.S."/>
        </authorList>
    </citation>
    <scope>NUCLEOTIDE SEQUENCE [LARGE SCALE GENOMIC DNA]</scope>
    <source>
        <strain evidence="2 3">RmlP026</strain>
    </source>
</reference>
<comment type="caution">
    <text evidence="2">The sequence shown here is derived from an EMBL/GenBank/DDBJ whole genome shotgun (WGS) entry which is preliminary data.</text>
</comment>
<keyword evidence="3" id="KW-1185">Reference proteome</keyword>
<dbReference type="Proteomes" id="UP000290759">
    <property type="component" value="Unassembled WGS sequence"/>
</dbReference>
<feature type="compositionally biased region" description="Basic and acidic residues" evidence="1">
    <location>
        <begin position="12"/>
        <end position="22"/>
    </location>
</feature>
<protein>
    <submittedName>
        <fullName evidence="2">Uncharacterized protein</fullName>
    </submittedName>
</protein>
<evidence type="ECO:0000313" key="3">
    <source>
        <dbReference type="Proteomes" id="UP000290759"/>
    </source>
</evidence>
<accession>A0A4V1RVA9</accession>